<dbReference type="GO" id="GO:0005886">
    <property type="term" value="C:plasma membrane"/>
    <property type="evidence" value="ECO:0007669"/>
    <property type="project" value="UniProtKB-SubCell"/>
</dbReference>
<keyword evidence="10" id="KW-1185">Reference proteome</keyword>
<feature type="compositionally biased region" description="Basic and acidic residues" evidence="6">
    <location>
        <begin position="317"/>
        <end position="341"/>
    </location>
</feature>
<comment type="caution">
    <text evidence="9">The sequence shown here is derived from an EMBL/GenBank/DDBJ whole genome shotgun (WGS) entry which is preliminary data.</text>
</comment>
<dbReference type="Proteomes" id="UP000031366">
    <property type="component" value="Unassembled WGS sequence"/>
</dbReference>
<dbReference type="InterPro" id="IPR055431">
    <property type="entry name" value="RsgI_M"/>
</dbReference>
<sequence length="375" mass="42377">MKRALVVEINDKHMIVIDNKGRFKKVKNKMNLKIGDEYERNEALIMKKGIVFAMSLILLLGIGGFGYSYAAPKDYLTLDINPSIKLTTNRYSKVIKIEALNSDGESISKELKIKNKNVNEAIKLLVESAVDNGYIVDDENAVMLTSTNDELLDEAEIGAEEGLEEEEIKNTEIIKENVNKERFEEAERLGISPGKVNLIQKLQQVMPEATLDEYANSSVKDIMKKIKEQRVKEKEENKKENGKTKTNEDVKETTNSNGKGSTYQENKKNNENPINKNNNSNANKEKINNGEKIKDNIKDTNNSEKIKDNTKGTNNGEKIKENIKDTNSSEKIKESTKETNNDKSNNSNKGKSNKIENNKENNNKSENNNLSKKNN</sequence>
<feature type="compositionally biased region" description="Basic and acidic residues" evidence="6">
    <location>
        <begin position="353"/>
        <end position="363"/>
    </location>
</feature>
<keyword evidence="3 7" id="KW-0812">Transmembrane</keyword>
<proteinExistence type="predicted"/>
<dbReference type="RefSeq" id="WP_039632969.1">
    <property type="nucleotide sequence ID" value="NZ_AYSO01000016.1"/>
</dbReference>
<evidence type="ECO:0000256" key="3">
    <source>
        <dbReference type="ARBA" id="ARBA00022692"/>
    </source>
</evidence>
<keyword evidence="4 7" id="KW-1133">Transmembrane helix</keyword>
<gene>
    <name evidence="9" type="ORF">U732_3295</name>
</gene>
<feature type="domain" description="RsgI N-terminal anti-sigma" evidence="8">
    <location>
        <begin position="2"/>
        <end position="49"/>
    </location>
</feature>
<dbReference type="OrthoDB" id="9800626at2"/>
<dbReference type="STRING" id="29341.RSJ17_19465"/>
<feature type="compositionally biased region" description="Polar residues" evidence="6">
    <location>
        <begin position="253"/>
        <end position="264"/>
    </location>
</feature>
<dbReference type="AlphaFoldDB" id="A0A0C1R7Y2"/>
<feature type="compositionally biased region" description="Basic and acidic residues" evidence="6">
    <location>
        <begin position="230"/>
        <end position="252"/>
    </location>
</feature>
<dbReference type="Pfam" id="PF23750">
    <property type="entry name" value="RsgI_M"/>
    <property type="match status" value="1"/>
</dbReference>
<evidence type="ECO:0000256" key="4">
    <source>
        <dbReference type="ARBA" id="ARBA00022989"/>
    </source>
</evidence>
<feature type="compositionally biased region" description="Low complexity" evidence="6">
    <location>
        <begin position="271"/>
        <end position="282"/>
    </location>
</feature>
<comment type="subcellular location">
    <subcellularLocation>
        <location evidence="1">Cell membrane</location>
        <topology evidence="1">Single-pass membrane protein</topology>
    </subcellularLocation>
</comment>
<feature type="compositionally biased region" description="Basic and acidic residues" evidence="6">
    <location>
        <begin position="283"/>
        <end position="310"/>
    </location>
</feature>
<dbReference type="PROSITE" id="PS51849">
    <property type="entry name" value="RSGI_N"/>
    <property type="match status" value="1"/>
</dbReference>
<evidence type="ECO:0000259" key="8">
    <source>
        <dbReference type="PROSITE" id="PS51849"/>
    </source>
</evidence>
<feature type="transmembrane region" description="Helical" evidence="7">
    <location>
        <begin position="50"/>
        <end position="70"/>
    </location>
</feature>
<dbReference type="InterPro" id="IPR024449">
    <property type="entry name" value="Anti-sigma_RsgI_N"/>
</dbReference>
<organism evidence="9 10">
    <name type="scientific">Clostridium argentinense CDC 2741</name>
    <dbReference type="NCBI Taxonomy" id="1418104"/>
    <lineage>
        <taxon>Bacteria</taxon>
        <taxon>Bacillati</taxon>
        <taxon>Bacillota</taxon>
        <taxon>Clostridia</taxon>
        <taxon>Eubacteriales</taxon>
        <taxon>Clostridiaceae</taxon>
        <taxon>Clostridium</taxon>
    </lineage>
</organism>
<dbReference type="Pfam" id="PF12791">
    <property type="entry name" value="RsgI_N"/>
    <property type="match status" value="1"/>
</dbReference>
<evidence type="ECO:0000256" key="6">
    <source>
        <dbReference type="SAM" id="MobiDB-lite"/>
    </source>
</evidence>
<reference evidence="9 10" key="1">
    <citation type="journal article" date="2015" name="Infect. Genet. Evol.">
        <title>Genomic sequences of six botulinum neurotoxin-producing strains representing three clostridial species illustrate the mobility and diversity of botulinum neurotoxin genes.</title>
        <authorList>
            <person name="Smith T.J."/>
            <person name="Hill K.K."/>
            <person name="Xie G."/>
            <person name="Foley B.T."/>
            <person name="Williamson C.H."/>
            <person name="Foster J.T."/>
            <person name="Johnson S.L."/>
            <person name="Chertkov O."/>
            <person name="Teshima H."/>
            <person name="Gibbons H.S."/>
            <person name="Johnsky L.A."/>
            <person name="Karavis M.A."/>
            <person name="Smith L.A."/>
        </authorList>
    </citation>
    <scope>NUCLEOTIDE SEQUENCE [LARGE SCALE GENOMIC DNA]</scope>
    <source>
        <strain evidence="9 10">CDC 2741</strain>
    </source>
</reference>
<protein>
    <submittedName>
        <fullName evidence="9">Anti-sigma factor family protein</fullName>
    </submittedName>
</protein>
<dbReference type="EMBL" id="AYSO01000016">
    <property type="protein sequence ID" value="KIE46651.1"/>
    <property type="molecule type" value="Genomic_DNA"/>
</dbReference>
<name>A0A0C1R7Y2_9CLOT</name>
<keyword evidence="2" id="KW-1003">Cell membrane</keyword>
<evidence type="ECO:0000256" key="7">
    <source>
        <dbReference type="SAM" id="Phobius"/>
    </source>
</evidence>
<keyword evidence="5 7" id="KW-0472">Membrane</keyword>
<feature type="compositionally biased region" description="Low complexity" evidence="6">
    <location>
        <begin position="364"/>
        <end position="375"/>
    </location>
</feature>
<evidence type="ECO:0000256" key="1">
    <source>
        <dbReference type="ARBA" id="ARBA00004162"/>
    </source>
</evidence>
<evidence type="ECO:0000313" key="9">
    <source>
        <dbReference type="EMBL" id="KIE46651.1"/>
    </source>
</evidence>
<accession>A0A0C1R7Y2</accession>
<evidence type="ECO:0000256" key="5">
    <source>
        <dbReference type="ARBA" id="ARBA00023136"/>
    </source>
</evidence>
<feature type="region of interest" description="Disordered" evidence="6">
    <location>
        <begin position="230"/>
        <end position="375"/>
    </location>
</feature>
<evidence type="ECO:0000313" key="10">
    <source>
        <dbReference type="Proteomes" id="UP000031366"/>
    </source>
</evidence>
<evidence type="ECO:0000256" key="2">
    <source>
        <dbReference type="ARBA" id="ARBA00022475"/>
    </source>
</evidence>